<sequence>MDSRDTQMQKPPRKRKLRILDVDSDRDESTPPSVNISNTETIDPANSGKKAETNVYKRKRLVKCSNYVPTLQFNELVEEKVNPLPELDEMMIQNMNKTTEIADTEERIMTQEVSTQLQEAAGNLDMVIYQPLISVNPIHEVPVEKNLQSKNLNIKHDFH</sequence>
<dbReference type="Gramene" id="KZM94917">
    <property type="protein sequence ID" value="KZM94917"/>
    <property type="gene ID" value="DCAR_018159"/>
</dbReference>
<dbReference type="AlphaFoldDB" id="A0A164YSE8"/>
<evidence type="ECO:0000256" key="1">
    <source>
        <dbReference type="SAM" id="MobiDB-lite"/>
    </source>
</evidence>
<proteinExistence type="predicted"/>
<name>A0A164YSE8_DAUCS</name>
<feature type="region of interest" description="Disordered" evidence="1">
    <location>
        <begin position="1"/>
        <end position="48"/>
    </location>
</feature>
<evidence type="ECO:0000313" key="3">
    <source>
        <dbReference type="Proteomes" id="UP000077755"/>
    </source>
</evidence>
<gene>
    <name evidence="2" type="ORF">DCAR_0520787</name>
</gene>
<reference evidence="2" key="1">
    <citation type="journal article" date="2016" name="Nat. Genet.">
        <title>A high-quality carrot genome assembly provides new insights into carotenoid accumulation and asterid genome evolution.</title>
        <authorList>
            <person name="Iorizzo M."/>
            <person name="Ellison S."/>
            <person name="Senalik D."/>
            <person name="Zeng P."/>
            <person name="Satapoomin P."/>
            <person name="Huang J."/>
            <person name="Bowman M."/>
            <person name="Iovene M."/>
            <person name="Sanseverino W."/>
            <person name="Cavagnaro P."/>
            <person name="Yildiz M."/>
            <person name="Macko-Podgorni A."/>
            <person name="Moranska E."/>
            <person name="Grzebelus E."/>
            <person name="Grzebelus D."/>
            <person name="Ashrafi H."/>
            <person name="Zheng Z."/>
            <person name="Cheng S."/>
            <person name="Spooner D."/>
            <person name="Van Deynze A."/>
            <person name="Simon P."/>
        </authorList>
    </citation>
    <scope>NUCLEOTIDE SEQUENCE</scope>
    <source>
        <tissue evidence="2">Leaf</tissue>
    </source>
</reference>
<evidence type="ECO:0000313" key="2">
    <source>
        <dbReference type="EMBL" id="WOH01405.1"/>
    </source>
</evidence>
<feature type="compositionally biased region" description="Basic and acidic residues" evidence="1">
    <location>
        <begin position="18"/>
        <end position="29"/>
    </location>
</feature>
<dbReference type="Proteomes" id="UP000077755">
    <property type="component" value="Chromosome 5"/>
</dbReference>
<keyword evidence="3" id="KW-1185">Reference proteome</keyword>
<protein>
    <submittedName>
        <fullName evidence="2">Uncharacterized protein</fullName>
    </submittedName>
</protein>
<reference evidence="2" key="2">
    <citation type="submission" date="2022-03" db="EMBL/GenBank/DDBJ databases">
        <title>Draft title - Genomic analysis of global carrot germplasm unveils the trajectory of domestication and the origin of high carotenoid orange carrot.</title>
        <authorList>
            <person name="Iorizzo M."/>
            <person name="Ellison S."/>
            <person name="Senalik D."/>
            <person name="Macko-Podgorni A."/>
            <person name="Grzebelus D."/>
            <person name="Bostan H."/>
            <person name="Rolling W."/>
            <person name="Curaba J."/>
            <person name="Simon P."/>
        </authorList>
    </citation>
    <scope>NUCLEOTIDE SEQUENCE</scope>
    <source>
        <tissue evidence="2">Leaf</tissue>
    </source>
</reference>
<feature type="compositionally biased region" description="Polar residues" evidence="1">
    <location>
        <begin position="30"/>
        <end position="41"/>
    </location>
</feature>
<accession>A0A164YSE8</accession>
<dbReference type="EMBL" id="CP093347">
    <property type="protein sequence ID" value="WOH01405.1"/>
    <property type="molecule type" value="Genomic_DNA"/>
</dbReference>
<organism evidence="2 3">
    <name type="scientific">Daucus carota subsp. sativus</name>
    <name type="common">Carrot</name>
    <dbReference type="NCBI Taxonomy" id="79200"/>
    <lineage>
        <taxon>Eukaryota</taxon>
        <taxon>Viridiplantae</taxon>
        <taxon>Streptophyta</taxon>
        <taxon>Embryophyta</taxon>
        <taxon>Tracheophyta</taxon>
        <taxon>Spermatophyta</taxon>
        <taxon>Magnoliopsida</taxon>
        <taxon>eudicotyledons</taxon>
        <taxon>Gunneridae</taxon>
        <taxon>Pentapetalae</taxon>
        <taxon>asterids</taxon>
        <taxon>campanulids</taxon>
        <taxon>Apiales</taxon>
        <taxon>Apiaceae</taxon>
        <taxon>Apioideae</taxon>
        <taxon>Scandiceae</taxon>
        <taxon>Daucinae</taxon>
        <taxon>Daucus</taxon>
        <taxon>Daucus sect. Daucus</taxon>
    </lineage>
</organism>